<reference evidence="1" key="1">
    <citation type="submission" date="2020-06" db="EMBL/GenBank/DDBJ databases">
        <authorList>
            <person name="Li T."/>
            <person name="Hu X."/>
            <person name="Zhang T."/>
            <person name="Song X."/>
            <person name="Zhang H."/>
            <person name="Dai N."/>
            <person name="Sheng W."/>
            <person name="Hou X."/>
            <person name="Wei L."/>
        </authorList>
    </citation>
    <scope>NUCLEOTIDE SEQUENCE</scope>
    <source>
        <strain evidence="1">KEN1</strain>
        <tissue evidence="1">Leaf</tissue>
    </source>
</reference>
<dbReference type="InterPro" id="IPR043502">
    <property type="entry name" value="DNA/RNA_pol_sf"/>
</dbReference>
<sequence>MEQSKHLKHLEESFAIMSKYGMKLNLAKCTFGVREGKFLGYMLTERGIEANSEKLEAILHMLTPKSVKDIQKLAGRMTSLSSQDREKEQSKWLLQVDGSSNSTQGGAGIVLKDPQGVEFEVAVKLNFAVTSNEAEVRVATGS</sequence>
<dbReference type="AlphaFoldDB" id="A0AAW2X2K6"/>
<dbReference type="InterPro" id="IPR043128">
    <property type="entry name" value="Rev_trsase/Diguanyl_cyclase"/>
</dbReference>
<proteinExistence type="predicted"/>
<dbReference type="PANTHER" id="PTHR48475">
    <property type="entry name" value="RIBONUCLEASE H"/>
    <property type="match status" value="1"/>
</dbReference>
<reference evidence="1" key="2">
    <citation type="journal article" date="2024" name="Plant">
        <title>Genomic evolution and insights into agronomic trait innovations of Sesamum species.</title>
        <authorList>
            <person name="Miao H."/>
            <person name="Wang L."/>
            <person name="Qu L."/>
            <person name="Liu H."/>
            <person name="Sun Y."/>
            <person name="Le M."/>
            <person name="Wang Q."/>
            <person name="Wei S."/>
            <person name="Zheng Y."/>
            <person name="Lin W."/>
            <person name="Duan Y."/>
            <person name="Cao H."/>
            <person name="Xiong S."/>
            <person name="Wang X."/>
            <person name="Wei L."/>
            <person name="Li C."/>
            <person name="Ma Q."/>
            <person name="Ju M."/>
            <person name="Zhao R."/>
            <person name="Li G."/>
            <person name="Mu C."/>
            <person name="Tian Q."/>
            <person name="Mei H."/>
            <person name="Zhang T."/>
            <person name="Gao T."/>
            <person name="Zhang H."/>
        </authorList>
    </citation>
    <scope>NUCLEOTIDE SEQUENCE</scope>
    <source>
        <strain evidence="1">KEN1</strain>
    </source>
</reference>
<accession>A0AAW2X2K6</accession>
<gene>
    <name evidence="1" type="ORF">Slati_1401600</name>
</gene>
<protein>
    <submittedName>
        <fullName evidence="1">Uncharacterized protein</fullName>
    </submittedName>
</protein>
<name>A0AAW2X2K6_9LAMI</name>
<dbReference type="Gene3D" id="3.30.70.270">
    <property type="match status" value="1"/>
</dbReference>
<comment type="caution">
    <text evidence="1">The sequence shown here is derived from an EMBL/GenBank/DDBJ whole genome shotgun (WGS) entry which is preliminary data.</text>
</comment>
<organism evidence="1">
    <name type="scientific">Sesamum latifolium</name>
    <dbReference type="NCBI Taxonomy" id="2727402"/>
    <lineage>
        <taxon>Eukaryota</taxon>
        <taxon>Viridiplantae</taxon>
        <taxon>Streptophyta</taxon>
        <taxon>Embryophyta</taxon>
        <taxon>Tracheophyta</taxon>
        <taxon>Spermatophyta</taxon>
        <taxon>Magnoliopsida</taxon>
        <taxon>eudicotyledons</taxon>
        <taxon>Gunneridae</taxon>
        <taxon>Pentapetalae</taxon>
        <taxon>asterids</taxon>
        <taxon>lamiids</taxon>
        <taxon>Lamiales</taxon>
        <taxon>Pedaliaceae</taxon>
        <taxon>Sesamum</taxon>
    </lineage>
</organism>
<evidence type="ECO:0000313" key="1">
    <source>
        <dbReference type="EMBL" id="KAL0448452.1"/>
    </source>
</evidence>
<dbReference type="PANTHER" id="PTHR48475:SF1">
    <property type="entry name" value="RNASE H TYPE-1 DOMAIN-CONTAINING PROTEIN"/>
    <property type="match status" value="1"/>
</dbReference>
<dbReference type="EMBL" id="JACGWN010000005">
    <property type="protein sequence ID" value="KAL0448452.1"/>
    <property type="molecule type" value="Genomic_DNA"/>
</dbReference>
<dbReference type="SUPFAM" id="SSF56672">
    <property type="entry name" value="DNA/RNA polymerases"/>
    <property type="match status" value="1"/>
</dbReference>